<evidence type="ECO:0000256" key="1">
    <source>
        <dbReference type="SAM" id="MobiDB-lite"/>
    </source>
</evidence>
<name>A0A0N1P285_9EURO</name>
<dbReference type="AlphaFoldDB" id="A0A0N1P285"/>
<dbReference type="EMBL" id="LFJN01000001">
    <property type="protein sequence ID" value="KPI45436.1"/>
    <property type="molecule type" value="Genomic_DNA"/>
</dbReference>
<accession>A0A0N1P285</accession>
<evidence type="ECO:0008006" key="4">
    <source>
        <dbReference type="Google" id="ProtNLM"/>
    </source>
</evidence>
<organism evidence="2 3">
    <name type="scientific">Cyphellophora attinorum</name>
    <dbReference type="NCBI Taxonomy" id="1664694"/>
    <lineage>
        <taxon>Eukaryota</taxon>
        <taxon>Fungi</taxon>
        <taxon>Dikarya</taxon>
        <taxon>Ascomycota</taxon>
        <taxon>Pezizomycotina</taxon>
        <taxon>Eurotiomycetes</taxon>
        <taxon>Chaetothyriomycetidae</taxon>
        <taxon>Chaetothyriales</taxon>
        <taxon>Cyphellophoraceae</taxon>
        <taxon>Cyphellophora</taxon>
    </lineage>
</organism>
<feature type="compositionally biased region" description="Polar residues" evidence="1">
    <location>
        <begin position="521"/>
        <end position="533"/>
    </location>
</feature>
<sequence>MPVVKRKHQAGGEDNYRKPKVPRNSQLDATQSGSIGKPGIGLLDLPAEILLEIFYWTREPCMIHACKQLYELLPDYTGHSKMLLGLAFATRHGGYLTPWITRHADIARYEDRPLAGFNPFAKFYPHFGPYLDPREGRFGHSMNAVNCNTLWQEKVVSLHLLDNPDYRITTRQNQRLKDLVAGHGGPNADLKLRMQVEINHGGWYHAVLTLRDNFLHVRIHNQERTQILYDLFAFSYVPHCLLRDATAVDSADLRDLFVRCCNVTPGDALHKLTRDPDTDHVTRLLKCDEHLLERRILQTLELPPPHLRTTLHRIEIAQNLHELLILNYVCRDPVTVSCNMLSACVEHNLPECLDHLLGNYLTTASSYWVDRDIQRRKAKRRTAVTEKDVVRLKNRAAKLDKKNTEGTCLDRLEAELEHYSEMKTLARESGVATWQEAEDALRDQEREVRDHMERFHDDDDDESLGEGEWDSEDSSDEDSDPGLFDPEEWGPEHFLDYSEDSDSDTDDDGFEDGEDSGRSSPSEAEQVSGPDTS</sequence>
<gene>
    <name evidence="2" type="ORF">AB675_271</name>
</gene>
<reference evidence="2 3" key="1">
    <citation type="submission" date="2015-06" db="EMBL/GenBank/DDBJ databases">
        <title>Draft genome of the ant-associated black yeast Phialophora attae CBS 131958.</title>
        <authorList>
            <person name="Moreno L.F."/>
            <person name="Stielow B.J."/>
            <person name="de Hoog S."/>
            <person name="Vicente V.A."/>
            <person name="Weiss V.A."/>
            <person name="de Vries M."/>
            <person name="Cruz L.M."/>
            <person name="Souza E.M."/>
        </authorList>
    </citation>
    <scope>NUCLEOTIDE SEQUENCE [LARGE SCALE GENOMIC DNA]</scope>
    <source>
        <strain evidence="2 3">CBS 131958</strain>
    </source>
</reference>
<dbReference type="GeneID" id="28734582"/>
<feature type="region of interest" description="Disordered" evidence="1">
    <location>
        <begin position="1"/>
        <end position="32"/>
    </location>
</feature>
<feature type="compositionally biased region" description="Polar residues" evidence="1">
    <location>
        <begin position="23"/>
        <end position="32"/>
    </location>
</feature>
<proteinExistence type="predicted"/>
<dbReference type="RefSeq" id="XP_018005399.1">
    <property type="nucleotide sequence ID" value="XM_018142713.1"/>
</dbReference>
<feature type="region of interest" description="Disordered" evidence="1">
    <location>
        <begin position="453"/>
        <end position="533"/>
    </location>
</feature>
<feature type="compositionally biased region" description="Acidic residues" evidence="1">
    <location>
        <begin position="497"/>
        <end position="514"/>
    </location>
</feature>
<dbReference type="VEuPathDB" id="FungiDB:AB675_271"/>
<comment type="caution">
    <text evidence="2">The sequence shown here is derived from an EMBL/GenBank/DDBJ whole genome shotgun (WGS) entry which is preliminary data.</text>
</comment>
<dbReference type="Proteomes" id="UP000038010">
    <property type="component" value="Unassembled WGS sequence"/>
</dbReference>
<keyword evidence="3" id="KW-1185">Reference proteome</keyword>
<feature type="compositionally biased region" description="Acidic residues" evidence="1">
    <location>
        <begin position="458"/>
        <end position="489"/>
    </location>
</feature>
<protein>
    <recommendedName>
        <fullName evidence="4">F-box domain-containing protein</fullName>
    </recommendedName>
</protein>
<evidence type="ECO:0000313" key="2">
    <source>
        <dbReference type="EMBL" id="KPI45436.1"/>
    </source>
</evidence>
<evidence type="ECO:0000313" key="3">
    <source>
        <dbReference type="Proteomes" id="UP000038010"/>
    </source>
</evidence>